<dbReference type="Gene3D" id="3.30.1490.20">
    <property type="entry name" value="ATP-grasp fold, A domain"/>
    <property type="match status" value="1"/>
</dbReference>
<dbReference type="Gene3D" id="3.40.50.720">
    <property type="entry name" value="NAD(P)-binding Rossmann-like Domain"/>
    <property type="match status" value="1"/>
</dbReference>
<dbReference type="InterPro" id="IPR050177">
    <property type="entry name" value="Lipid_A_modif_metabolic_enz"/>
</dbReference>
<accession>A0A2T2YAC7</accession>
<dbReference type="Proteomes" id="UP000240357">
    <property type="component" value="Unassembled WGS sequence"/>
</dbReference>
<dbReference type="Gene3D" id="3.40.50.20">
    <property type="match status" value="1"/>
</dbReference>
<dbReference type="PANTHER" id="PTHR43245">
    <property type="entry name" value="BIFUNCTIONAL POLYMYXIN RESISTANCE PROTEIN ARNA"/>
    <property type="match status" value="1"/>
</dbReference>
<dbReference type="InterPro" id="IPR001509">
    <property type="entry name" value="Epimerase_deHydtase"/>
</dbReference>
<name>A0A2T2YAC7_9BACT</name>
<dbReference type="InterPro" id="IPR011761">
    <property type="entry name" value="ATP-grasp"/>
</dbReference>
<dbReference type="InterPro" id="IPR003806">
    <property type="entry name" value="ATP-grasp_PylC-type"/>
</dbReference>
<dbReference type="GO" id="GO:0005524">
    <property type="term" value="F:ATP binding"/>
    <property type="evidence" value="ECO:0007669"/>
    <property type="project" value="UniProtKB-UniRule"/>
</dbReference>
<gene>
    <name evidence="3" type="ORF">AHMF7605_02395</name>
</gene>
<dbReference type="InterPro" id="IPR013815">
    <property type="entry name" value="ATP_grasp_subdomain_1"/>
</dbReference>
<dbReference type="EMBL" id="PYFT01000001">
    <property type="protein sequence ID" value="PSR52454.1"/>
    <property type="molecule type" value="Genomic_DNA"/>
</dbReference>
<evidence type="ECO:0000259" key="2">
    <source>
        <dbReference type="PROSITE" id="PS50975"/>
    </source>
</evidence>
<proteinExistence type="predicted"/>
<dbReference type="InterPro" id="IPR048764">
    <property type="entry name" value="PylC_N"/>
</dbReference>
<dbReference type="PANTHER" id="PTHR43245:SF13">
    <property type="entry name" value="UDP-D-APIOSE_UDP-D-XYLOSE SYNTHASE 2"/>
    <property type="match status" value="1"/>
</dbReference>
<dbReference type="GO" id="GO:0046872">
    <property type="term" value="F:metal ion binding"/>
    <property type="evidence" value="ECO:0007669"/>
    <property type="project" value="InterPro"/>
</dbReference>
<dbReference type="PROSITE" id="PS50975">
    <property type="entry name" value="ATP_GRASP"/>
    <property type="match status" value="1"/>
</dbReference>
<evidence type="ECO:0000313" key="3">
    <source>
        <dbReference type="EMBL" id="PSR52454.1"/>
    </source>
</evidence>
<feature type="domain" description="ATP-grasp" evidence="2">
    <location>
        <begin position="433"/>
        <end position="612"/>
    </location>
</feature>
<dbReference type="SUPFAM" id="SSF51735">
    <property type="entry name" value="NAD(P)-binding Rossmann-fold domains"/>
    <property type="match status" value="1"/>
</dbReference>
<keyword evidence="1" id="KW-0067">ATP-binding</keyword>
<dbReference type="OrthoDB" id="9803907at2"/>
<evidence type="ECO:0000313" key="4">
    <source>
        <dbReference type="Proteomes" id="UP000240357"/>
    </source>
</evidence>
<keyword evidence="4" id="KW-1185">Reference proteome</keyword>
<dbReference type="Pfam" id="PF01370">
    <property type="entry name" value="Epimerase"/>
    <property type="match status" value="1"/>
</dbReference>
<dbReference type="Pfam" id="PF02655">
    <property type="entry name" value="ATP-grasp_3"/>
    <property type="match status" value="1"/>
</dbReference>
<reference evidence="3 4" key="1">
    <citation type="submission" date="2018-03" db="EMBL/GenBank/DDBJ databases">
        <title>Adhaeribacter sp. HMF7605 Genome sequencing and assembly.</title>
        <authorList>
            <person name="Kang H."/>
            <person name="Kang J."/>
            <person name="Cha I."/>
            <person name="Kim H."/>
            <person name="Joh K."/>
        </authorList>
    </citation>
    <scope>NUCLEOTIDE SEQUENCE [LARGE SCALE GENOMIC DNA]</scope>
    <source>
        <strain evidence="3 4">HMF7605</strain>
    </source>
</reference>
<dbReference type="Gene3D" id="3.30.470.20">
    <property type="entry name" value="ATP-grasp fold, B domain"/>
    <property type="match status" value="1"/>
</dbReference>
<dbReference type="AlphaFoldDB" id="A0A2T2YAC7"/>
<dbReference type="Pfam" id="PF21360">
    <property type="entry name" value="PylC-like_N"/>
    <property type="match status" value="1"/>
</dbReference>
<evidence type="ECO:0000256" key="1">
    <source>
        <dbReference type="PROSITE-ProRule" id="PRU00409"/>
    </source>
</evidence>
<dbReference type="RefSeq" id="WP_106926091.1">
    <property type="nucleotide sequence ID" value="NZ_PYFT01000001.1"/>
</dbReference>
<keyword evidence="1" id="KW-0547">Nucleotide-binding</keyword>
<organism evidence="3 4">
    <name type="scientific">Adhaeribacter arboris</name>
    <dbReference type="NCBI Taxonomy" id="2072846"/>
    <lineage>
        <taxon>Bacteria</taxon>
        <taxon>Pseudomonadati</taxon>
        <taxon>Bacteroidota</taxon>
        <taxon>Cytophagia</taxon>
        <taxon>Cytophagales</taxon>
        <taxon>Hymenobacteraceae</taxon>
        <taxon>Adhaeribacter</taxon>
    </lineage>
</organism>
<dbReference type="SUPFAM" id="SSF56059">
    <property type="entry name" value="Glutathione synthetase ATP-binding domain-like"/>
    <property type="match status" value="1"/>
</dbReference>
<comment type="caution">
    <text evidence="3">The sequence shown here is derived from an EMBL/GenBank/DDBJ whole genome shotgun (WGS) entry which is preliminary data.</text>
</comment>
<protein>
    <submittedName>
        <fullName evidence="3">Epimerase</fullName>
    </submittedName>
</protein>
<sequence length="633" mass="71659">MYKGRKVFISGGNGVIGNELVKKLHKAGAVLLVGDLKDRPKHLPSDIQYRKGDLNYITARELQDFAPEYFFHLAATFERSKETYGFWEENYQHNVNLSHYLMTEIKDLPSIKKVIFASSYLIYDPVLYNFQEPASAPYSLKETDPILPRNLTGSAKLNHEIELRFLEDFRGEQFQTICVRIYRSYGKNSRDIISRWVRALLNQESLTVFKKEGIFDYIYAGDVAEGLMRVGATTFKGIVNLGSGKSRKVEEMIRILKQHFPALTFQEASSDILYEASQADMTLFQKITGWLPAYQLENAIPEIVAYEKQAREKKDVFSPSSNVLVTSISRKVPMLQAIKLATKKLHPNLVLHGADVSAEVIGKHFVDRFWQMPRMADLSIEEVLRYCQQENIFLIIPSRDGELEFWASHKDLLMAKGISVMLSSLSAVQVCLDKLQFYQTLSAQNLPVIPTAETIEDLPNTEKYVVKERYGAGALGMGLNLNQQDALAHAKKLKQPIFQPFIEGQEYSLDMYVTQTGQVKGIVARTRDLVINGESQVTQTVSFPALEKLGEELVRVLPLQGHVVLQVLLTPDGQFHIIECNSRFGGASTLSTQCGLDSFYWALLEAQGEALETYPFARTPDKKQIRFAQDLIV</sequence>
<dbReference type="InterPro" id="IPR036291">
    <property type="entry name" value="NAD(P)-bd_dom_sf"/>
</dbReference>